<evidence type="ECO:0000313" key="2">
    <source>
        <dbReference type="EMBL" id="KIK58749.1"/>
    </source>
</evidence>
<name>A0A0D0C8C1_9AGAR</name>
<reference evidence="2 3" key="1">
    <citation type="submission" date="2014-04" db="EMBL/GenBank/DDBJ databases">
        <title>Evolutionary Origins and Diversification of the Mycorrhizal Mutualists.</title>
        <authorList>
            <consortium name="DOE Joint Genome Institute"/>
            <consortium name="Mycorrhizal Genomics Consortium"/>
            <person name="Kohler A."/>
            <person name="Kuo A."/>
            <person name="Nagy L.G."/>
            <person name="Floudas D."/>
            <person name="Copeland A."/>
            <person name="Barry K.W."/>
            <person name="Cichocki N."/>
            <person name="Veneault-Fourrey C."/>
            <person name="LaButti K."/>
            <person name="Lindquist E.A."/>
            <person name="Lipzen A."/>
            <person name="Lundell T."/>
            <person name="Morin E."/>
            <person name="Murat C."/>
            <person name="Riley R."/>
            <person name="Ohm R."/>
            <person name="Sun H."/>
            <person name="Tunlid A."/>
            <person name="Henrissat B."/>
            <person name="Grigoriev I.V."/>
            <person name="Hibbett D.S."/>
            <person name="Martin F."/>
        </authorList>
    </citation>
    <scope>NUCLEOTIDE SEQUENCE [LARGE SCALE GENOMIC DNA]</scope>
    <source>
        <strain evidence="2 3">FD-317 M1</strain>
    </source>
</reference>
<sequence length="168" mass="18039">MITPGEKRSVPFLLLLLSSLISTPVNAEGNVTCSGAGMDWYISQVGETPCTTYQRLRQICNPNFEVGIMNTTTPPDSCDDGSADCCCNSVAFSLAMLCLNCQQNISSSAGHDAGAGAFQAYLNDNGTDKTCFPETVESLPLNVQATVCKQNISIFNDLYNLVWSDGSW</sequence>
<dbReference type="OrthoDB" id="2757214at2759"/>
<evidence type="ECO:0000256" key="1">
    <source>
        <dbReference type="SAM" id="SignalP"/>
    </source>
</evidence>
<protein>
    <submittedName>
        <fullName evidence="2">Uncharacterized protein</fullName>
    </submittedName>
</protein>
<evidence type="ECO:0000313" key="3">
    <source>
        <dbReference type="Proteomes" id="UP000053593"/>
    </source>
</evidence>
<dbReference type="Proteomes" id="UP000053593">
    <property type="component" value="Unassembled WGS sequence"/>
</dbReference>
<keyword evidence="3" id="KW-1185">Reference proteome</keyword>
<keyword evidence="1" id="KW-0732">Signal</keyword>
<dbReference type="EMBL" id="KN834783">
    <property type="protein sequence ID" value="KIK58749.1"/>
    <property type="molecule type" value="Genomic_DNA"/>
</dbReference>
<dbReference type="HOGENOM" id="CLU_1586671_0_0_1"/>
<feature type="signal peptide" evidence="1">
    <location>
        <begin position="1"/>
        <end position="27"/>
    </location>
</feature>
<accession>A0A0D0C8C1</accession>
<proteinExistence type="predicted"/>
<gene>
    <name evidence="2" type="ORF">GYMLUDRAFT_74780</name>
</gene>
<dbReference type="AlphaFoldDB" id="A0A0D0C8C1"/>
<organism evidence="2 3">
    <name type="scientific">Collybiopsis luxurians FD-317 M1</name>
    <dbReference type="NCBI Taxonomy" id="944289"/>
    <lineage>
        <taxon>Eukaryota</taxon>
        <taxon>Fungi</taxon>
        <taxon>Dikarya</taxon>
        <taxon>Basidiomycota</taxon>
        <taxon>Agaricomycotina</taxon>
        <taxon>Agaricomycetes</taxon>
        <taxon>Agaricomycetidae</taxon>
        <taxon>Agaricales</taxon>
        <taxon>Marasmiineae</taxon>
        <taxon>Omphalotaceae</taxon>
        <taxon>Collybiopsis</taxon>
        <taxon>Collybiopsis luxurians</taxon>
    </lineage>
</organism>
<feature type="chain" id="PRO_5002225078" evidence="1">
    <location>
        <begin position="28"/>
        <end position="168"/>
    </location>
</feature>